<organism evidence="4 5">
    <name type="scientific">Tsukamurella soli</name>
    <dbReference type="NCBI Taxonomy" id="644556"/>
    <lineage>
        <taxon>Bacteria</taxon>
        <taxon>Bacillati</taxon>
        <taxon>Actinomycetota</taxon>
        <taxon>Actinomycetes</taxon>
        <taxon>Mycobacteriales</taxon>
        <taxon>Tsukamurellaceae</taxon>
        <taxon>Tsukamurella</taxon>
    </lineage>
</organism>
<feature type="chain" id="PRO_5045195869" evidence="1">
    <location>
        <begin position="19"/>
        <end position="379"/>
    </location>
</feature>
<evidence type="ECO:0000313" key="4">
    <source>
        <dbReference type="EMBL" id="GAA4387797.1"/>
    </source>
</evidence>
<feature type="domain" description="DUF7373" evidence="2">
    <location>
        <begin position="41"/>
        <end position="235"/>
    </location>
</feature>
<sequence>MLLLLAACSTTVPGVPVAAPAFLAVDTGAYAKGPRTLPPVDAATGATLEAGRLAEVSPLPIDVDPRLRYHGNGYIGGPASLGLGLSLDQSVADSVGAFQLGFEVSANDTPAGSTDGPDSTKLDQTQQFVGAVLRMSTPAAAARAAASPTFRRPSTDRSQPAKVTATVPGFAAAQAYSIAWQYSRPSVTAIVASGRYVIAVFTTLPPASVATYFTRQIAVLKSFSETPDDKLTTLPADSGGVVALTLRDKDVSAWATPRSDVGRWDDVVAARKMESDAGVDVVGYGKDTVMRAEDAAAATHLAAAVLALYQKWYPTGSSVTVRGLPGAPCFSYKQYKGADSTKSVCAVASGRYVATYTSGQPDDAKQAIGAAYLILRQAR</sequence>
<accession>A0ABP8JAR1</accession>
<dbReference type="Pfam" id="PF24092">
    <property type="entry name" value="DUF7373_C"/>
    <property type="match status" value="1"/>
</dbReference>
<name>A0ABP8JAR1_9ACTN</name>
<dbReference type="Pfam" id="PF24088">
    <property type="entry name" value="DUF7373"/>
    <property type="match status" value="1"/>
</dbReference>
<dbReference type="Proteomes" id="UP001500635">
    <property type="component" value="Unassembled WGS sequence"/>
</dbReference>
<dbReference type="EMBL" id="BAABFR010000013">
    <property type="protein sequence ID" value="GAA4387797.1"/>
    <property type="molecule type" value="Genomic_DNA"/>
</dbReference>
<proteinExistence type="predicted"/>
<keyword evidence="1" id="KW-0732">Signal</keyword>
<feature type="signal peptide" evidence="1">
    <location>
        <begin position="1"/>
        <end position="18"/>
    </location>
</feature>
<evidence type="ECO:0000313" key="5">
    <source>
        <dbReference type="Proteomes" id="UP001500635"/>
    </source>
</evidence>
<evidence type="ECO:0000259" key="2">
    <source>
        <dbReference type="Pfam" id="PF24088"/>
    </source>
</evidence>
<protein>
    <submittedName>
        <fullName evidence="4">Uncharacterized protein</fullName>
    </submittedName>
</protein>
<keyword evidence="5" id="KW-1185">Reference proteome</keyword>
<gene>
    <name evidence="4" type="ORF">GCM10023147_12720</name>
</gene>
<feature type="domain" description="DUF7373" evidence="3">
    <location>
        <begin position="263"/>
        <end position="376"/>
    </location>
</feature>
<comment type="caution">
    <text evidence="4">The sequence shown here is derived from an EMBL/GenBank/DDBJ whole genome shotgun (WGS) entry which is preliminary data.</text>
</comment>
<reference evidence="5" key="1">
    <citation type="journal article" date="2019" name="Int. J. Syst. Evol. Microbiol.">
        <title>The Global Catalogue of Microorganisms (GCM) 10K type strain sequencing project: providing services to taxonomists for standard genome sequencing and annotation.</title>
        <authorList>
            <consortium name="The Broad Institute Genomics Platform"/>
            <consortium name="The Broad Institute Genome Sequencing Center for Infectious Disease"/>
            <person name="Wu L."/>
            <person name="Ma J."/>
        </authorList>
    </citation>
    <scope>NUCLEOTIDE SEQUENCE [LARGE SCALE GENOMIC DNA]</scope>
    <source>
        <strain evidence="5">JCM 17688</strain>
    </source>
</reference>
<dbReference type="InterPro" id="IPR056463">
    <property type="entry name" value="DUF7373_C"/>
</dbReference>
<dbReference type="RefSeq" id="WP_344992512.1">
    <property type="nucleotide sequence ID" value="NZ_BAABFR010000013.1"/>
</dbReference>
<dbReference type="InterPro" id="IPR055797">
    <property type="entry name" value="DUF7373"/>
</dbReference>
<evidence type="ECO:0000259" key="3">
    <source>
        <dbReference type="Pfam" id="PF24092"/>
    </source>
</evidence>
<evidence type="ECO:0000256" key="1">
    <source>
        <dbReference type="SAM" id="SignalP"/>
    </source>
</evidence>